<dbReference type="PROSITE" id="PS51257">
    <property type="entry name" value="PROKAR_LIPOPROTEIN"/>
    <property type="match status" value="1"/>
</dbReference>
<reference evidence="4 5" key="1">
    <citation type="submission" date="2018-08" db="EMBL/GenBank/DDBJ databases">
        <title>Genomic Encyclopedia of Archaeal and Bacterial Type Strains, Phase II (KMG-II): from individual species to whole genera.</title>
        <authorList>
            <person name="Goeker M."/>
        </authorList>
    </citation>
    <scope>NUCLEOTIDE SEQUENCE [LARGE SCALE GENOMIC DNA]</scope>
    <source>
        <strain evidence="4 5">DSM 2261</strain>
    </source>
</reference>
<evidence type="ECO:0000313" key="4">
    <source>
        <dbReference type="EMBL" id="REG26096.1"/>
    </source>
</evidence>
<dbReference type="InterPro" id="IPR050261">
    <property type="entry name" value="FrsA_esterase"/>
</dbReference>
<dbReference type="RefSeq" id="WP_053066335.1">
    <property type="nucleotide sequence ID" value="NZ_CP011509.1"/>
</dbReference>
<dbReference type="InterPro" id="IPR029058">
    <property type="entry name" value="AB_hydrolase_fold"/>
</dbReference>
<keyword evidence="1 4" id="KW-0378">Hydrolase</keyword>
<accession>A0ABX9JSC9</accession>
<feature type="domain" description="Dienelactone hydrolase" evidence="3">
    <location>
        <begin position="57"/>
        <end position="293"/>
    </location>
</feature>
<sequence>MKTSVVRPWIASLALAAVLSGCPQQEPPKEDPVQTPVARHSYVSFAALGTPTPLQVAGRLSIPTGAQGKVPAVLIAHGSGGVDTRGSYHAQALLAAGIATLEIDMWAARGLSGGAEGRPRAVAETLPDAWGALKYLSAHPSIDASRIGIMGFSWGGLMSMLSATRKYAAGAEPGQRFVAHAPFYPVCWAYNRVPSYEFGELTGSPIFIQAGEADQYDDPDSCQRLVDSLSPADRESVSLTMYPGATHGWDRLEPAIRITDPYSHTGRGGEVDIAPSPETAETSRRAVVDFFRKRFGLSP</sequence>
<evidence type="ECO:0000256" key="2">
    <source>
        <dbReference type="SAM" id="SignalP"/>
    </source>
</evidence>
<dbReference type="PANTHER" id="PTHR22946:SF9">
    <property type="entry name" value="POLYKETIDE TRANSFERASE AF380"/>
    <property type="match status" value="1"/>
</dbReference>
<dbReference type="InterPro" id="IPR002471">
    <property type="entry name" value="Pept_S9_AS"/>
</dbReference>
<dbReference type="Pfam" id="PF01738">
    <property type="entry name" value="DLH"/>
    <property type="match status" value="1"/>
</dbReference>
<dbReference type="SUPFAM" id="SSF53474">
    <property type="entry name" value="alpha/beta-Hydrolases"/>
    <property type="match status" value="1"/>
</dbReference>
<dbReference type="PANTHER" id="PTHR22946">
    <property type="entry name" value="DIENELACTONE HYDROLASE DOMAIN-CONTAINING PROTEIN-RELATED"/>
    <property type="match status" value="1"/>
</dbReference>
<protein>
    <submittedName>
        <fullName evidence="4">Dienelactone hydrolase</fullName>
    </submittedName>
</protein>
<gene>
    <name evidence="4" type="ORF">ATI61_112191</name>
</gene>
<dbReference type="EMBL" id="QUMU01000012">
    <property type="protein sequence ID" value="REG26096.1"/>
    <property type="molecule type" value="Genomic_DNA"/>
</dbReference>
<dbReference type="Gene3D" id="3.40.50.1820">
    <property type="entry name" value="alpha/beta hydrolase"/>
    <property type="match status" value="1"/>
</dbReference>
<keyword evidence="5" id="KW-1185">Reference proteome</keyword>
<dbReference type="InterPro" id="IPR002925">
    <property type="entry name" value="Dienelactn_hydro"/>
</dbReference>
<feature type="signal peptide" evidence="2">
    <location>
        <begin position="1"/>
        <end position="16"/>
    </location>
</feature>
<organism evidence="4 5">
    <name type="scientific">Archangium gephyra</name>
    <dbReference type="NCBI Taxonomy" id="48"/>
    <lineage>
        <taxon>Bacteria</taxon>
        <taxon>Pseudomonadati</taxon>
        <taxon>Myxococcota</taxon>
        <taxon>Myxococcia</taxon>
        <taxon>Myxococcales</taxon>
        <taxon>Cystobacterineae</taxon>
        <taxon>Archangiaceae</taxon>
        <taxon>Archangium</taxon>
    </lineage>
</organism>
<comment type="caution">
    <text evidence="4">The sequence shown here is derived from an EMBL/GenBank/DDBJ whole genome shotgun (WGS) entry which is preliminary data.</text>
</comment>
<proteinExistence type="predicted"/>
<evidence type="ECO:0000256" key="1">
    <source>
        <dbReference type="ARBA" id="ARBA00022801"/>
    </source>
</evidence>
<dbReference type="GO" id="GO:0016787">
    <property type="term" value="F:hydrolase activity"/>
    <property type="evidence" value="ECO:0007669"/>
    <property type="project" value="UniProtKB-KW"/>
</dbReference>
<dbReference type="Proteomes" id="UP000256345">
    <property type="component" value="Unassembled WGS sequence"/>
</dbReference>
<evidence type="ECO:0000259" key="3">
    <source>
        <dbReference type="Pfam" id="PF01738"/>
    </source>
</evidence>
<feature type="chain" id="PRO_5046013265" evidence="2">
    <location>
        <begin position="17"/>
        <end position="299"/>
    </location>
</feature>
<keyword evidence="2" id="KW-0732">Signal</keyword>
<evidence type="ECO:0000313" key="5">
    <source>
        <dbReference type="Proteomes" id="UP000256345"/>
    </source>
</evidence>
<dbReference type="PROSITE" id="PS00708">
    <property type="entry name" value="PRO_ENDOPEP_SER"/>
    <property type="match status" value="1"/>
</dbReference>
<name>A0ABX9JSC9_9BACT</name>